<dbReference type="EMBL" id="CP003865">
    <property type="protein sequence ID" value="AFT90096.1"/>
    <property type="molecule type" value="Genomic_DNA"/>
</dbReference>
<dbReference type="InterPro" id="IPR001387">
    <property type="entry name" value="Cro/C1-type_HTH"/>
</dbReference>
<name>K0DV24_9BURK</name>
<dbReference type="AlphaFoldDB" id="K0DV24"/>
<organism evidence="2 3">
    <name type="scientific">Paraburkholderia phenoliruptrix BR3459a</name>
    <dbReference type="NCBI Taxonomy" id="1229205"/>
    <lineage>
        <taxon>Bacteria</taxon>
        <taxon>Pseudomonadati</taxon>
        <taxon>Pseudomonadota</taxon>
        <taxon>Betaproteobacteria</taxon>
        <taxon>Burkholderiales</taxon>
        <taxon>Burkholderiaceae</taxon>
        <taxon>Paraburkholderia</taxon>
    </lineage>
</organism>
<gene>
    <name evidence="2" type="ORF">BUPH_08243</name>
</gene>
<dbReference type="eggNOG" id="ENOG50316NS">
    <property type="taxonomic scope" value="Bacteria"/>
</dbReference>
<dbReference type="PATRIC" id="fig|1229205.11.peg.6788"/>
<evidence type="ECO:0000259" key="1">
    <source>
        <dbReference type="PROSITE" id="PS50943"/>
    </source>
</evidence>
<dbReference type="InterPro" id="IPR010982">
    <property type="entry name" value="Lambda_DNA-bd_dom_sf"/>
</dbReference>
<geneLocation type="plasmid" evidence="2 3">
    <name>pSYMBR3459</name>
</geneLocation>
<proteinExistence type="predicted"/>
<feature type="domain" description="HTH cro/C1-type" evidence="1">
    <location>
        <begin position="28"/>
        <end position="82"/>
    </location>
</feature>
<dbReference type="CDD" id="cd00093">
    <property type="entry name" value="HTH_XRE"/>
    <property type="match status" value="1"/>
</dbReference>
<dbReference type="PROSITE" id="PS50943">
    <property type="entry name" value="HTH_CROC1"/>
    <property type="match status" value="1"/>
</dbReference>
<dbReference type="KEGG" id="bpx:BUPH_08243"/>
<evidence type="ECO:0000313" key="2">
    <source>
        <dbReference type="EMBL" id="AFT90096.1"/>
    </source>
</evidence>
<sequence length="94" mass="10444">MNHRAQTIEHLQRSDEDSSLRRALAARLDTALKRAGISSAGAARRLDVSERDVQFWRRGITVPPLNAFTRIATFLNLDVYWLCTGQTAGATAAF</sequence>
<dbReference type="Gene3D" id="1.10.260.40">
    <property type="entry name" value="lambda repressor-like DNA-binding domains"/>
    <property type="match status" value="1"/>
</dbReference>
<evidence type="ECO:0000313" key="3">
    <source>
        <dbReference type="Proteomes" id="UP000010105"/>
    </source>
</evidence>
<accession>K0DV24</accession>
<keyword evidence="2" id="KW-0614">Plasmid</keyword>
<dbReference type="GO" id="GO:0003677">
    <property type="term" value="F:DNA binding"/>
    <property type="evidence" value="ECO:0007669"/>
    <property type="project" value="InterPro"/>
</dbReference>
<reference evidence="2 3" key="1">
    <citation type="journal article" date="2012" name="J. Bacteriol.">
        <title>Complete Genome Sequence of Burkholderia phenoliruptrix BR3459a (CLA1), a Heat-Tolerant, Nitrogen-Fixing Symbiont of Mimosa flocculosa.</title>
        <authorList>
            <person name="de Oliveira Cunha C."/>
            <person name="Goda Zuleta L.F."/>
            <person name="Paula de Almeida L.G."/>
            <person name="Prioli Ciapina L."/>
            <person name="Lustrino Borges W."/>
            <person name="Pitard R.M."/>
            <person name="Baldani J.I."/>
            <person name="Straliotto R."/>
            <person name="de Faria S.M."/>
            <person name="Hungria M."/>
            <person name="Sousa Cavada B."/>
            <person name="Mercante F.M."/>
            <person name="Ribeiro de Vasconcelos A.T."/>
        </authorList>
    </citation>
    <scope>NUCLEOTIDE SEQUENCE [LARGE SCALE GENOMIC DNA]</scope>
    <source>
        <strain evidence="2 3">BR3459a</strain>
        <plasmid evidence="2 3">pSYMBR3459</plasmid>
    </source>
</reference>
<protein>
    <recommendedName>
        <fullName evidence="1">HTH cro/C1-type domain-containing protein</fullName>
    </recommendedName>
</protein>
<dbReference type="SUPFAM" id="SSF47413">
    <property type="entry name" value="lambda repressor-like DNA-binding domains"/>
    <property type="match status" value="1"/>
</dbReference>
<dbReference type="Proteomes" id="UP000010105">
    <property type="component" value="Plasmid pSYMBR3459"/>
</dbReference>
<dbReference type="HOGENOM" id="CLU_161201_0_0_4"/>